<evidence type="ECO:0000259" key="1">
    <source>
        <dbReference type="Pfam" id="PF24777"/>
    </source>
</evidence>
<feature type="domain" description="DUF7700" evidence="1">
    <location>
        <begin position="146"/>
        <end position="261"/>
    </location>
</feature>
<name>A0A160V786_9ZZZZ</name>
<dbReference type="EMBL" id="FAXA01000119">
    <property type="protein sequence ID" value="CUV01714.1"/>
    <property type="molecule type" value="Genomic_DNA"/>
</dbReference>
<accession>A0A160V786</accession>
<sequence length="299" mass="33996">MEKGSTTIDGGSVEFAMSYRQEIMDDQGLCLQVYSKIDGDDTEILRFDCFDQAPHYHYGPENHNIRLFLDKTTCGTPFGWTMDNLRNNLSTMVERSGYDELAAKIKTYPVSASVLAEVESKGRHLISNERRTVTHKFERMLDSDVFAVGNIRIGLEYRLLPQINSEGLAIHVLTDIAGQNVELLAFDCFDSGPHYHYGPRNQDIRIYWDTTTSGETLRWTIDQFKAGNIRKMIDRAGYPTVANDVDENLLQSMMPEIERRAFELVAENKGSQPTANDQRKTKAQLIDELESLREQVAAL</sequence>
<dbReference type="Pfam" id="PF24777">
    <property type="entry name" value="DUF7700"/>
    <property type="match status" value="2"/>
</dbReference>
<organism evidence="2">
    <name type="scientific">hydrothermal vent metagenome</name>
    <dbReference type="NCBI Taxonomy" id="652676"/>
    <lineage>
        <taxon>unclassified sequences</taxon>
        <taxon>metagenomes</taxon>
        <taxon>ecological metagenomes</taxon>
    </lineage>
</organism>
<protein>
    <recommendedName>
        <fullName evidence="1">DUF7700 domain-containing protein</fullName>
    </recommendedName>
</protein>
<dbReference type="InterPro" id="IPR056117">
    <property type="entry name" value="DUF7700"/>
</dbReference>
<reference evidence="2" key="1">
    <citation type="submission" date="2015-10" db="EMBL/GenBank/DDBJ databases">
        <authorList>
            <person name="Gilbert D.G."/>
        </authorList>
    </citation>
    <scope>NUCLEOTIDE SEQUENCE</scope>
</reference>
<dbReference type="AlphaFoldDB" id="A0A160V786"/>
<evidence type="ECO:0000313" key="2">
    <source>
        <dbReference type="EMBL" id="CUV01714.1"/>
    </source>
</evidence>
<feature type="domain" description="DUF7700" evidence="1">
    <location>
        <begin position="8"/>
        <end position="120"/>
    </location>
</feature>
<gene>
    <name evidence="2" type="ORF">MGWOODY_Clf2389</name>
</gene>
<proteinExistence type="predicted"/>